<evidence type="ECO:0000256" key="2">
    <source>
        <dbReference type="ARBA" id="ARBA00023125"/>
    </source>
</evidence>
<dbReference type="SUPFAM" id="SSF46894">
    <property type="entry name" value="C-terminal effector domain of the bipartite response regulators"/>
    <property type="match status" value="1"/>
</dbReference>
<dbReference type="InterPro" id="IPR001789">
    <property type="entry name" value="Sig_transdc_resp-reg_receiver"/>
</dbReference>
<dbReference type="EMBL" id="JACCCO010000001">
    <property type="protein sequence ID" value="NYF40647.1"/>
    <property type="molecule type" value="Genomic_DNA"/>
</dbReference>
<reference evidence="7 8" key="1">
    <citation type="submission" date="2020-07" db="EMBL/GenBank/DDBJ databases">
        <title>Sequencing the genomes of 1000 actinobacteria strains.</title>
        <authorList>
            <person name="Klenk H.-P."/>
        </authorList>
    </citation>
    <scope>NUCLEOTIDE SEQUENCE [LARGE SCALE GENOMIC DNA]</scope>
    <source>
        <strain evidence="7 8">DSM 45763</strain>
    </source>
</reference>
<feature type="modified residue" description="4-aspartylphosphate" evidence="3">
    <location>
        <position position="54"/>
    </location>
</feature>
<dbReference type="Proteomes" id="UP000576393">
    <property type="component" value="Unassembled WGS sequence"/>
</dbReference>
<keyword evidence="8" id="KW-1185">Reference proteome</keyword>
<dbReference type="CDD" id="cd17535">
    <property type="entry name" value="REC_NarL-like"/>
    <property type="match status" value="1"/>
</dbReference>
<dbReference type="PROSITE" id="PS00622">
    <property type="entry name" value="HTH_LUXR_1"/>
    <property type="match status" value="1"/>
</dbReference>
<dbReference type="Pfam" id="PF00072">
    <property type="entry name" value="Response_reg"/>
    <property type="match status" value="1"/>
</dbReference>
<feature type="compositionally biased region" description="Low complexity" evidence="4">
    <location>
        <begin position="144"/>
        <end position="158"/>
    </location>
</feature>
<organism evidence="7 8">
    <name type="scientific">Streptosporangium sandarakinum</name>
    <dbReference type="NCBI Taxonomy" id="1260955"/>
    <lineage>
        <taxon>Bacteria</taxon>
        <taxon>Bacillati</taxon>
        <taxon>Actinomycetota</taxon>
        <taxon>Actinomycetes</taxon>
        <taxon>Streptosporangiales</taxon>
        <taxon>Streptosporangiaceae</taxon>
        <taxon>Streptosporangium</taxon>
    </lineage>
</organism>
<keyword evidence="2 7" id="KW-0238">DNA-binding</keyword>
<gene>
    <name evidence="7" type="ORF">HDA43_002806</name>
</gene>
<dbReference type="RefSeq" id="WP_179820643.1">
    <property type="nucleotide sequence ID" value="NZ_JACCCO010000001.1"/>
</dbReference>
<dbReference type="Gene3D" id="3.40.50.2300">
    <property type="match status" value="1"/>
</dbReference>
<dbReference type="GO" id="GO:0006355">
    <property type="term" value="P:regulation of DNA-templated transcription"/>
    <property type="evidence" value="ECO:0007669"/>
    <property type="project" value="InterPro"/>
</dbReference>
<dbReference type="SUPFAM" id="SSF52172">
    <property type="entry name" value="CheY-like"/>
    <property type="match status" value="1"/>
</dbReference>
<evidence type="ECO:0000256" key="3">
    <source>
        <dbReference type="PROSITE-ProRule" id="PRU00169"/>
    </source>
</evidence>
<dbReference type="InterPro" id="IPR011006">
    <property type="entry name" value="CheY-like_superfamily"/>
</dbReference>
<feature type="domain" description="HTH luxR-type" evidence="5">
    <location>
        <begin position="161"/>
        <end position="226"/>
    </location>
</feature>
<comment type="caution">
    <text evidence="7">The sequence shown here is derived from an EMBL/GenBank/DDBJ whole genome shotgun (WGS) entry which is preliminary data.</text>
</comment>
<dbReference type="InterPro" id="IPR000792">
    <property type="entry name" value="Tscrpt_reg_LuxR_C"/>
</dbReference>
<dbReference type="GO" id="GO:0000160">
    <property type="term" value="P:phosphorelay signal transduction system"/>
    <property type="evidence" value="ECO:0007669"/>
    <property type="project" value="InterPro"/>
</dbReference>
<dbReference type="InterPro" id="IPR016032">
    <property type="entry name" value="Sig_transdc_resp-reg_C-effctor"/>
</dbReference>
<name>A0A852USR0_9ACTN</name>
<evidence type="ECO:0000259" key="5">
    <source>
        <dbReference type="PROSITE" id="PS50043"/>
    </source>
</evidence>
<evidence type="ECO:0000256" key="4">
    <source>
        <dbReference type="SAM" id="MobiDB-lite"/>
    </source>
</evidence>
<protein>
    <submittedName>
        <fullName evidence="7">DNA-binding NarL/FixJ family response regulator</fullName>
    </submittedName>
</protein>
<evidence type="ECO:0000256" key="1">
    <source>
        <dbReference type="ARBA" id="ARBA00022553"/>
    </source>
</evidence>
<dbReference type="GO" id="GO:0003677">
    <property type="term" value="F:DNA binding"/>
    <property type="evidence" value="ECO:0007669"/>
    <property type="project" value="UniProtKB-KW"/>
</dbReference>
<evidence type="ECO:0000259" key="6">
    <source>
        <dbReference type="PROSITE" id="PS50110"/>
    </source>
</evidence>
<dbReference type="PANTHER" id="PTHR43214:SF43">
    <property type="entry name" value="TWO-COMPONENT RESPONSE REGULATOR"/>
    <property type="match status" value="1"/>
</dbReference>
<accession>A0A852USR0</accession>
<sequence length="228" mass="23367">MIRVLIADDHPVVRQGLRTFLDLQDDLDVVGEAADGAEALALVESLAPDVLLLDLRMPVLDGPGTLARLAGREGGPRVLVLTSVGDPEDVAPALRAGAAGFLYKDVDPGTLVQAIRTVHGGQVLLAPEAAGAVLSAAPVAPEAPAGVAPADPAASVPPRRGAGPVAPLTGRESQVLALIASGRSNREIARELAVAEKTVKTHVSNVLMKLGVQDRTQAALYAVRHGLA</sequence>
<dbReference type="CDD" id="cd06170">
    <property type="entry name" value="LuxR_C_like"/>
    <property type="match status" value="1"/>
</dbReference>
<evidence type="ECO:0000313" key="7">
    <source>
        <dbReference type="EMBL" id="NYF40647.1"/>
    </source>
</evidence>
<proteinExistence type="predicted"/>
<feature type="domain" description="Response regulatory" evidence="6">
    <location>
        <begin position="3"/>
        <end position="119"/>
    </location>
</feature>
<keyword evidence="1 3" id="KW-0597">Phosphoprotein</keyword>
<dbReference type="SMART" id="SM00448">
    <property type="entry name" value="REC"/>
    <property type="match status" value="1"/>
</dbReference>
<dbReference type="PRINTS" id="PR00038">
    <property type="entry name" value="HTHLUXR"/>
</dbReference>
<dbReference type="PROSITE" id="PS50110">
    <property type="entry name" value="RESPONSE_REGULATORY"/>
    <property type="match status" value="1"/>
</dbReference>
<feature type="region of interest" description="Disordered" evidence="4">
    <location>
        <begin position="144"/>
        <end position="167"/>
    </location>
</feature>
<dbReference type="PROSITE" id="PS50043">
    <property type="entry name" value="HTH_LUXR_2"/>
    <property type="match status" value="1"/>
</dbReference>
<evidence type="ECO:0000313" key="8">
    <source>
        <dbReference type="Proteomes" id="UP000576393"/>
    </source>
</evidence>
<dbReference type="SMART" id="SM00421">
    <property type="entry name" value="HTH_LUXR"/>
    <property type="match status" value="1"/>
</dbReference>
<dbReference type="InterPro" id="IPR039420">
    <property type="entry name" value="WalR-like"/>
</dbReference>
<dbReference type="Pfam" id="PF00196">
    <property type="entry name" value="GerE"/>
    <property type="match status" value="1"/>
</dbReference>
<dbReference type="PANTHER" id="PTHR43214">
    <property type="entry name" value="TWO-COMPONENT RESPONSE REGULATOR"/>
    <property type="match status" value="1"/>
</dbReference>
<dbReference type="InterPro" id="IPR058245">
    <property type="entry name" value="NreC/VraR/RcsB-like_REC"/>
</dbReference>
<dbReference type="AlphaFoldDB" id="A0A852USR0"/>